<reference evidence="2" key="1">
    <citation type="submission" date="2020-02" db="EMBL/GenBank/DDBJ databases">
        <authorList>
            <person name="Meier V. D."/>
        </authorList>
    </citation>
    <scope>NUCLEOTIDE SEQUENCE</scope>
    <source>
        <strain evidence="2">AVDCRST_MAG77</strain>
    </source>
</reference>
<proteinExistence type="predicted"/>
<protein>
    <recommendedName>
        <fullName evidence="1">TadE-like domain-containing protein</fullName>
    </recommendedName>
</protein>
<accession>A0A6J4KDF9</accession>
<evidence type="ECO:0000259" key="1">
    <source>
        <dbReference type="Pfam" id="PF07811"/>
    </source>
</evidence>
<name>A0A6J4KDF9_9CHLR</name>
<dbReference type="Pfam" id="PF07811">
    <property type="entry name" value="TadE"/>
    <property type="match status" value="1"/>
</dbReference>
<feature type="domain" description="TadE-like" evidence="1">
    <location>
        <begin position="2"/>
        <end position="44"/>
    </location>
</feature>
<dbReference type="EMBL" id="CADCTC010000301">
    <property type="protein sequence ID" value="CAA9302610.1"/>
    <property type="molecule type" value="Genomic_DNA"/>
</dbReference>
<dbReference type="InterPro" id="IPR012495">
    <property type="entry name" value="TadE-like_dom"/>
</dbReference>
<sequence>MGQAVVEAALVLPILLLFLLGTIDLGRAFTVYVSVANAAREGARHCALHPGDTTGTQLRMAGELGSLVLADTASATCPTVPSGAPVTVRLAATFQPITPLISSLTGGPVRIEAPATMVVW</sequence>
<dbReference type="AlphaFoldDB" id="A0A6J4KDF9"/>
<organism evidence="2">
    <name type="scientific">uncultured Chloroflexota bacterium</name>
    <dbReference type="NCBI Taxonomy" id="166587"/>
    <lineage>
        <taxon>Bacteria</taxon>
        <taxon>Bacillati</taxon>
        <taxon>Chloroflexota</taxon>
        <taxon>environmental samples</taxon>
    </lineage>
</organism>
<evidence type="ECO:0000313" key="2">
    <source>
        <dbReference type="EMBL" id="CAA9302610.1"/>
    </source>
</evidence>
<gene>
    <name evidence="2" type="ORF">AVDCRST_MAG77-5792</name>
</gene>